<reference evidence="1" key="1">
    <citation type="submission" date="2021-02" db="EMBL/GenBank/DDBJ databases">
        <authorList>
            <person name="Nowell W R."/>
        </authorList>
    </citation>
    <scope>NUCLEOTIDE SEQUENCE</scope>
</reference>
<comment type="caution">
    <text evidence="1">The sequence shown here is derived from an EMBL/GenBank/DDBJ whole genome shotgun (WGS) entry which is preliminary data.</text>
</comment>
<dbReference type="SUPFAM" id="SSF55874">
    <property type="entry name" value="ATPase domain of HSP90 chaperone/DNA topoisomerase II/histidine kinase"/>
    <property type="match status" value="1"/>
</dbReference>
<dbReference type="PANTHER" id="PTHR32387">
    <property type="entry name" value="WU:FJ29H11"/>
    <property type="match status" value="1"/>
</dbReference>
<accession>A0A819NML0</accession>
<dbReference type="AlphaFoldDB" id="A0A819NML0"/>
<dbReference type="InterPro" id="IPR036890">
    <property type="entry name" value="HATPase_C_sf"/>
</dbReference>
<name>A0A819NML0_9BILA</name>
<protein>
    <submittedName>
        <fullName evidence="1">Uncharacterized protein</fullName>
    </submittedName>
</protein>
<sequence>MATKKPSLRPCIEELSAKNTEYKFPEQAINQAESLKSLSSDLYTDNIRFIYELIQNADDAQAKNITLTILEDKYFIIAHDVFDEKDLHGICGVNHGTKKKDLNKTGYKGLGFKAVFGKSNKGTDDQQTWEKENDREFIYPWQINSIWTKDNEIPSFIRNFLNQKKNQNHVAYAILLTNTGEINSALNQLKQQPYMFLFLRNIYRMKFLTQSNDTISIDCNLNNGLKNVHINKEIDSQWIIKSFEELNILDLEINF</sequence>
<proteinExistence type="predicted"/>
<dbReference type="Proteomes" id="UP000663836">
    <property type="component" value="Unassembled WGS sequence"/>
</dbReference>
<gene>
    <name evidence="1" type="ORF">JBS370_LOCUS25983</name>
</gene>
<dbReference type="EMBL" id="CAJOBD010004465">
    <property type="protein sequence ID" value="CAF3995743.1"/>
    <property type="molecule type" value="Genomic_DNA"/>
</dbReference>
<dbReference type="Gene3D" id="3.30.565.10">
    <property type="entry name" value="Histidine kinase-like ATPase, C-terminal domain"/>
    <property type="match status" value="1"/>
</dbReference>
<dbReference type="InterPro" id="IPR052957">
    <property type="entry name" value="Auxin_embryo_med"/>
</dbReference>
<dbReference type="PANTHER" id="PTHR32387:SF0">
    <property type="entry name" value="PROTEIN NO VEIN"/>
    <property type="match status" value="1"/>
</dbReference>
<dbReference type="NCBIfam" id="NF047352">
    <property type="entry name" value="P_loop_sacsin"/>
    <property type="match status" value="1"/>
</dbReference>
<organism evidence="1 2">
    <name type="scientific">Rotaria sordida</name>
    <dbReference type="NCBI Taxonomy" id="392033"/>
    <lineage>
        <taxon>Eukaryota</taxon>
        <taxon>Metazoa</taxon>
        <taxon>Spiralia</taxon>
        <taxon>Gnathifera</taxon>
        <taxon>Rotifera</taxon>
        <taxon>Eurotatoria</taxon>
        <taxon>Bdelloidea</taxon>
        <taxon>Philodinida</taxon>
        <taxon>Philodinidae</taxon>
        <taxon>Rotaria</taxon>
    </lineage>
</organism>
<evidence type="ECO:0000313" key="2">
    <source>
        <dbReference type="Proteomes" id="UP000663836"/>
    </source>
</evidence>
<evidence type="ECO:0000313" key="1">
    <source>
        <dbReference type="EMBL" id="CAF3995743.1"/>
    </source>
</evidence>